<comment type="caution">
    <text evidence="1">The sequence shown here is derived from an EMBL/GenBank/DDBJ whole genome shotgun (WGS) entry which is preliminary data.</text>
</comment>
<dbReference type="EMBL" id="CAJFCJ010000114">
    <property type="protein sequence ID" value="CAD5126973.1"/>
    <property type="molecule type" value="Genomic_DNA"/>
</dbReference>
<proteinExistence type="predicted"/>
<evidence type="ECO:0000313" key="2">
    <source>
        <dbReference type="Proteomes" id="UP000549394"/>
    </source>
</evidence>
<dbReference type="AlphaFoldDB" id="A0A7I8WFP3"/>
<sequence>MSDFEYLIENKLYYLIIVKDEIAGLGFEDSLTIKQVHFVFNKLVEEEEEFMEMALELNQSDKQKLKDLFDKYHELFCCIVEILFDINDALCTVHENLFY</sequence>
<accession>A0A7I8WFP3</accession>
<evidence type="ECO:0000313" key="1">
    <source>
        <dbReference type="EMBL" id="CAD5126973.1"/>
    </source>
</evidence>
<reference evidence="1 2" key="1">
    <citation type="submission" date="2020-08" db="EMBL/GenBank/DDBJ databases">
        <authorList>
            <person name="Hejnol A."/>
        </authorList>
    </citation>
    <scope>NUCLEOTIDE SEQUENCE [LARGE SCALE GENOMIC DNA]</scope>
</reference>
<gene>
    <name evidence="1" type="ORF">DGYR_LOCUS14188</name>
</gene>
<keyword evidence="2" id="KW-1185">Reference proteome</keyword>
<dbReference type="Proteomes" id="UP000549394">
    <property type="component" value="Unassembled WGS sequence"/>
</dbReference>
<protein>
    <submittedName>
        <fullName evidence="1">Uncharacterized protein</fullName>
    </submittedName>
</protein>
<name>A0A7I8WFP3_9ANNE</name>
<organism evidence="1 2">
    <name type="scientific">Dimorphilus gyrociliatus</name>
    <dbReference type="NCBI Taxonomy" id="2664684"/>
    <lineage>
        <taxon>Eukaryota</taxon>
        <taxon>Metazoa</taxon>
        <taxon>Spiralia</taxon>
        <taxon>Lophotrochozoa</taxon>
        <taxon>Annelida</taxon>
        <taxon>Polychaeta</taxon>
        <taxon>Polychaeta incertae sedis</taxon>
        <taxon>Dinophilidae</taxon>
        <taxon>Dimorphilus</taxon>
    </lineage>
</organism>